<protein>
    <submittedName>
        <fullName evidence="1">Unnamed protein product</fullName>
    </submittedName>
</protein>
<keyword evidence="2" id="KW-1185">Reference proteome</keyword>
<evidence type="ECO:0000313" key="2">
    <source>
        <dbReference type="Proteomes" id="UP001165083"/>
    </source>
</evidence>
<name>A0A9W6X5N3_9STRA</name>
<dbReference type="OrthoDB" id="128230at2759"/>
<comment type="caution">
    <text evidence="1">The sequence shown here is derived from an EMBL/GenBank/DDBJ whole genome shotgun (WGS) entry which is preliminary data.</text>
</comment>
<dbReference type="AlphaFoldDB" id="A0A9W6X5N3"/>
<organism evidence="1 2">
    <name type="scientific">Phytophthora lilii</name>
    <dbReference type="NCBI Taxonomy" id="2077276"/>
    <lineage>
        <taxon>Eukaryota</taxon>
        <taxon>Sar</taxon>
        <taxon>Stramenopiles</taxon>
        <taxon>Oomycota</taxon>
        <taxon>Peronosporomycetes</taxon>
        <taxon>Peronosporales</taxon>
        <taxon>Peronosporaceae</taxon>
        <taxon>Phytophthora</taxon>
    </lineage>
</organism>
<evidence type="ECO:0000313" key="1">
    <source>
        <dbReference type="EMBL" id="GMF32013.1"/>
    </source>
</evidence>
<sequence length="290" mass="32296">MEQLVHHPYLLARYVQLISTSQHITAATSAVEGIEPSRRSSNYSFVPTPVQSAIHNFITAPQHRGKIPSVFVETAIHASAVRSQPHPGIIIRLFDFQFGVLGLSILHFIPFGIHQRMAWLNDGGINMLNFSAGVSVPKTTPPSSVGTLIEAARTLCRYSQEYLVDNVRDVFEALLVFMQQLDGWHTWSPPDLPHLVLWVNSVLKELCHLVHYSNGNLDMCSRHDVARLSLNDGDLQYVMHALARRPTSSAVITQRPQSAGAVRQRGTQRQQRIPPAILILSPSTMGYRSA</sequence>
<proteinExistence type="predicted"/>
<dbReference type="Proteomes" id="UP001165083">
    <property type="component" value="Unassembled WGS sequence"/>
</dbReference>
<dbReference type="EMBL" id="BSXW01000948">
    <property type="protein sequence ID" value="GMF32013.1"/>
    <property type="molecule type" value="Genomic_DNA"/>
</dbReference>
<gene>
    <name evidence="1" type="ORF">Plil01_001369600</name>
</gene>
<reference evidence="1" key="1">
    <citation type="submission" date="2023-04" db="EMBL/GenBank/DDBJ databases">
        <title>Phytophthora lilii NBRC 32176.</title>
        <authorList>
            <person name="Ichikawa N."/>
            <person name="Sato H."/>
            <person name="Tonouchi N."/>
        </authorList>
    </citation>
    <scope>NUCLEOTIDE SEQUENCE</scope>
    <source>
        <strain evidence="1">NBRC 32176</strain>
    </source>
</reference>
<accession>A0A9W6X5N3</accession>